<dbReference type="EMBL" id="QUAH01000006">
    <property type="protein sequence ID" value="RFT15869.1"/>
    <property type="molecule type" value="Genomic_DNA"/>
</dbReference>
<dbReference type="AlphaFoldDB" id="A0A3E2BM79"/>
<evidence type="ECO:0000259" key="1">
    <source>
        <dbReference type="Pfam" id="PF04389"/>
    </source>
</evidence>
<keyword evidence="2" id="KW-0378">Hydrolase</keyword>
<dbReference type="CDD" id="cd02690">
    <property type="entry name" value="M28"/>
    <property type="match status" value="1"/>
</dbReference>
<dbReference type="InterPro" id="IPR045175">
    <property type="entry name" value="M28_fam"/>
</dbReference>
<dbReference type="PANTHER" id="PTHR12147">
    <property type="entry name" value="METALLOPEPTIDASE M28 FAMILY MEMBER"/>
    <property type="match status" value="1"/>
</dbReference>
<dbReference type="GO" id="GO:0006508">
    <property type="term" value="P:proteolysis"/>
    <property type="evidence" value="ECO:0007669"/>
    <property type="project" value="InterPro"/>
</dbReference>
<dbReference type="Gene3D" id="3.40.630.10">
    <property type="entry name" value="Zn peptidases"/>
    <property type="match status" value="1"/>
</dbReference>
<dbReference type="PANTHER" id="PTHR12147:SF26">
    <property type="entry name" value="PEPTIDASE M28 DOMAIN-CONTAINING PROTEIN"/>
    <property type="match status" value="1"/>
</dbReference>
<keyword evidence="2" id="KW-0645">Protease</keyword>
<reference evidence="2 3" key="1">
    <citation type="submission" date="2018-08" db="EMBL/GenBank/DDBJ databases">
        <title>Genome analysis of the thermophilic bacterium of the candidate phylum Aminicenantes from deep subsurface aquifer revealed its physiology and ecological role.</title>
        <authorList>
            <person name="Kadnikov V.V."/>
            <person name="Mardanov A.V."/>
            <person name="Beletsky A.V."/>
            <person name="Karnachuk O.V."/>
            <person name="Ravin N.V."/>
        </authorList>
    </citation>
    <scope>NUCLEOTIDE SEQUENCE [LARGE SCALE GENOMIC DNA]</scope>
    <source>
        <strain evidence="2">BY38</strain>
    </source>
</reference>
<dbReference type="InterPro" id="IPR007484">
    <property type="entry name" value="Peptidase_M28"/>
</dbReference>
<name>A0A3E2BM79_9BACT</name>
<comment type="caution">
    <text evidence="2">The sequence shown here is derived from an EMBL/GenBank/DDBJ whole genome shotgun (WGS) entry which is preliminary data.</text>
</comment>
<sequence length="565" mass="63238">MMCDVNSPCRLRLALFIILFSCLSFMPGSQPAPLLLVQVQKGQAGLETILWQEKIECLQELEGSYLLRLDREEVLKLRSRGVRFKRLAFYDRSLVYLVARISRAAELEYITSRFTVLPLEGSDYLLIARGQFELEELPVTVRRRLLPASGKTLTPGVMLPGEFSWRQVQDTLYELLAAEVSADNLRARVTALQNFGTRYAPTANCLQAGQYIYDYFSSLGLPVSFQDFYYSTYLCRNVISEIRGQTYPEQVVIICAHYDSTSDQRWTLAPGADDNGSGTGAVLEAARILAGRPFDFTVRFILFSAEEQGLVGSLRYVQERLNPSENILGVINLDMVAYADLVPEDLDLIGNRSSSWLVDRVAALSALYGPVAGKKIIDASFVYSDHASFWDRGIAALCAIEDASVPNPYYHRTTDTVDTLNFDFYRSATRGSLISLVDLAQIIRPGYPSTPKNFNLAVGTQASIFNHLKGVYLSWDTVPGAAGYNVYRSTEPQANFQKINGSLIYDSRYVDVLLAAKTTFYYTVTAVDSLNRESNFSRVMAVNAGVNPVNSLRYLLWSLFGFSWN</sequence>
<organism evidence="2 3">
    <name type="scientific">Candidatus Saccharicenans subterraneus</name>
    <dbReference type="NCBI Taxonomy" id="2508984"/>
    <lineage>
        <taxon>Bacteria</taxon>
        <taxon>Candidatus Aminicenantota</taxon>
        <taxon>Candidatus Aminicenantia</taxon>
        <taxon>Candidatus Aminicenantales</taxon>
        <taxon>Candidatus Saccharicenantaceae</taxon>
        <taxon>Candidatus Saccharicenans</taxon>
    </lineage>
</organism>
<dbReference type="InterPro" id="IPR013783">
    <property type="entry name" value="Ig-like_fold"/>
</dbReference>
<proteinExistence type="predicted"/>
<evidence type="ECO:0000313" key="3">
    <source>
        <dbReference type="Proteomes" id="UP000257323"/>
    </source>
</evidence>
<dbReference type="GO" id="GO:0004177">
    <property type="term" value="F:aminopeptidase activity"/>
    <property type="evidence" value="ECO:0007669"/>
    <property type="project" value="UniProtKB-KW"/>
</dbReference>
<protein>
    <submittedName>
        <fullName evidence="2">Aminopeptidase Y (Arg, Lys, Leu preference)</fullName>
    </submittedName>
</protein>
<dbReference type="SUPFAM" id="SSF53187">
    <property type="entry name" value="Zn-dependent exopeptidases"/>
    <property type="match status" value="1"/>
</dbReference>
<accession>A0A3E2BM79</accession>
<dbReference type="GO" id="GO:0008235">
    <property type="term" value="F:metalloexopeptidase activity"/>
    <property type="evidence" value="ECO:0007669"/>
    <property type="project" value="InterPro"/>
</dbReference>
<gene>
    <name evidence="2" type="ORF">OP8BY_2267</name>
</gene>
<feature type="domain" description="Peptidase M28" evidence="1">
    <location>
        <begin position="237"/>
        <end position="426"/>
    </location>
</feature>
<dbReference type="Gene3D" id="2.60.40.10">
    <property type="entry name" value="Immunoglobulins"/>
    <property type="match status" value="1"/>
</dbReference>
<dbReference type="Proteomes" id="UP000257323">
    <property type="component" value="Unassembled WGS sequence"/>
</dbReference>
<evidence type="ECO:0000313" key="2">
    <source>
        <dbReference type="EMBL" id="RFT15869.1"/>
    </source>
</evidence>
<keyword evidence="2" id="KW-0031">Aminopeptidase</keyword>
<dbReference type="Pfam" id="PF04389">
    <property type="entry name" value="Peptidase_M28"/>
    <property type="match status" value="1"/>
</dbReference>